<dbReference type="AlphaFoldDB" id="A0A1H2QMZ1"/>
<protein>
    <submittedName>
        <fullName evidence="2">Uncharacterized protein</fullName>
    </submittedName>
</protein>
<dbReference type="RefSeq" id="WP_091610508.1">
    <property type="nucleotide sequence ID" value="NZ_FNNC01000001.1"/>
</dbReference>
<keyword evidence="1" id="KW-0472">Membrane</keyword>
<keyword evidence="1" id="KW-1133">Transmembrane helix</keyword>
<gene>
    <name evidence="2" type="ORF">SAMN05421781_0381</name>
</gene>
<evidence type="ECO:0000313" key="3">
    <source>
        <dbReference type="Proteomes" id="UP000199488"/>
    </source>
</evidence>
<proteinExistence type="predicted"/>
<feature type="transmembrane region" description="Helical" evidence="1">
    <location>
        <begin position="6"/>
        <end position="24"/>
    </location>
</feature>
<sequence>MSGISIIIYAVCFLLIVVAGIIMFREYRKPKEIRRQKQLMTSMSLLLAASLLQLSHGLATNLQAVF</sequence>
<keyword evidence="1" id="KW-0812">Transmembrane</keyword>
<dbReference type="EMBL" id="FNNC01000001">
    <property type="protein sequence ID" value="SDW08258.1"/>
    <property type="molecule type" value="Genomic_DNA"/>
</dbReference>
<dbReference type="OrthoDB" id="9932598at2"/>
<evidence type="ECO:0000256" key="1">
    <source>
        <dbReference type="SAM" id="Phobius"/>
    </source>
</evidence>
<reference evidence="2 3" key="1">
    <citation type="submission" date="2016-10" db="EMBL/GenBank/DDBJ databases">
        <authorList>
            <person name="de Groot N.N."/>
        </authorList>
    </citation>
    <scope>NUCLEOTIDE SEQUENCE [LARGE SCALE GENOMIC DNA]</scope>
    <source>
        <strain evidence="2 3">DSM 23126</strain>
    </source>
</reference>
<dbReference type="Proteomes" id="UP000199488">
    <property type="component" value="Unassembled WGS sequence"/>
</dbReference>
<organism evidence="2 3">
    <name type="scientific">Marinococcus luteus</name>
    <dbReference type="NCBI Taxonomy" id="1122204"/>
    <lineage>
        <taxon>Bacteria</taxon>
        <taxon>Bacillati</taxon>
        <taxon>Bacillota</taxon>
        <taxon>Bacilli</taxon>
        <taxon>Bacillales</taxon>
        <taxon>Bacillaceae</taxon>
        <taxon>Marinococcus</taxon>
    </lineage>
</organism>
<evidence type="ECO:0000313" key="2">
    <source>
        <dbReference type="EMBL" id="SDW08258.1"/>
    </source>
</evidence>
<keyword evidence="3" id="KW-1185">Reference proteome</keyword>
<name>A0A1H2QMZ1_9BACI</name>
<accession>A0A1H2QMZ1</accession>